<name>C0QBX2_DESAH</name>
<dbReference type="PANTHER" id="PTHR37423">
    <property type="entry name" value="SOLUBLE LYTIC MUREIN TRANSGLYCOSYLASE-RELATED"/>
    <property type="match status" value="1"/>
</dbReference>
<dbReference type="eggNOG" id="COG0741">
    <property type="taxonomic scope" value="Bacteria"/>
</dbReference>
<sequence length="370" mass="41709">MCDSVSTPRFTVFFVVLCLFFAGPSQAVSPESPEGSIPSLVESVRFSQPLFFCDDKLPLDVFDVRERLEKEFLIALWDRPQVILWLKRASRYFPHIESVLKQEGLPDDIKYLAVIESGLRPHAGSSMGAIGFWQFLRSTGRNHGLRVDTDVDERRNIYTSTTAACQYLKNLKERFGSWSLAAAAYNMGENGLASEIKTQGPLDYYSLYLPLETQRYVFKIVAAKEILKHPERYGFNLIASDYYPEMTFDRVELTAGSEVPVAVVARAAQTTFKNIKDLNPEIRGDYVAMGKRSILIPKGGAKGFDGRFARLFKTWKMSNGTGVHVVKKGENLSAIAQRYQMSLGMLLRLNRLNLKSAIHPGDRLKVDSKL</sequence>
<dbReference type="Gene3D" id="1.10.530.10">
    <property type="match status" value="1"/>
</dbReference>
<dbReference type="CDD" id="cd00118">
    <property type="entry name" value="LysM"/>
    <property type="match status" value="1"/>
</dbReference>
<dbReference type="Pfam" id="PF01464">
    <property type="entry name" value="SLT"/>
    <property type="match status" value="1"/>
</dbReference>
<feature type="domain" description="LysM" evidence="3">
    <location>
        <begin position="322"/>
        <end position="366"/>
    </location>
</feature>
<keyword evidence="2" id="KW-0732">Signal</keyword>
<evidence type="ECO:0000256" key="2">
    <source>
        <dbReference type="SAM" id="SignalP"/>
    </source>
</evidence>
<keyword evidence="4" id="KW-0326">Glycosidase</keyword>
<dbReference type="AlphaFoldDB" id="C0QBX2"/>
<dbReference type="SMART" id="SM00257">
    <property type="entry name" value="LysM"/>
    <property type="match status" value="1"/>
</dbReference>
<feature type="chain" id="PRO_5002902280" evidence="2">
    <location>
        <begin position="28"/>
        <end position="370"/>
    </location>
</feature>
<evidence type="ECO:0000313" key="4">
    <source>
        <dbReference type="EMBL" id="ACN14984.1"/>
    </source>
</evidence>
<dbReference type="Proteomes" id="UP000000442">
    <property type="component" value="Chromosome"/>
</dbReference>
<dbReference type="RefSeq" id="WP_015903770.1">
    <property type="nucleotide sequence ID" value="NC_012108.1"/>
</dbReference>
<dbReference type="eggNOG" id="COG1388">
    <property type="taxonomic scope" value="Bacteria"/>
</dbReference>
<keyword evidence="4" id="KW-0378">Hydrolase</keyword>
<protein>
    <submittedName>
        <fullName evidence="4">Predicted membrane-bound peptidoglycan-binding family protein</fullName>
        <ecNumber evidence="4">3.2.1.-</ecNumber>
    </submittedName>
</protein>
<dbReference type="CAZy" id="CBM50">
    <property type="family name" value="Carbohydrate-Binding Module Family 50"/>
</dbReference>
<evidence type="ECO:0000313" key="5">
    <source>
        <dbReference type="Proteomes" id="UP000000442"/>
    </source>
</evidence>
<gene>
    <name evidence="4" type="ordered locus">HRM2_18830</name>
</gene>
<dbReference type="PANTHER" id="PTHR37423:SF2">
    <property type="entry name" value="MEMBRANE-BOUND LYTIC MUREIN TRANSGLYCOSYLASE C"/>
    <property type="match status" value="1"/>
</dbReference>
<accession>C0QBX2</accession>
<dbReference type="OrthoDB" id="9815002at2"/>
<dbReference type="InterPro" id="IPR036779">
    <property type="entry name" value="LysM_dom_sf"/>
</dbReference>
<proteinExistence type="inferred from homology"/>
<dbReference type="CAZy" id="GH23">
    <property type="family name" value="Glycoside Hydrolase Family 23"/>
</dbReference>
<dbReference type="CDD" id="cd16894">
    <property type="entry name" value="MltD-like"/>
    <property type="match status" value="1"/>
</dbReference>
<dbReference type="Pfam" id="PF01476">
    <property type="entry name" value="LysM"/>
    <property type="match status" value="1"/>
</dbReference>
<feature type="signal peptide" evidence="2">
    <location>
        <begin position="1"/>
        <end position="27"/>
    </location>
</feature>
<dbReference type="InterPro" id="IPR023346">
    <property type="entry name" value="Lysozyme-like_dom_sf"/>
</dbReference>
<dbReference type="STRING" id="177437.HRM2_18830"/>
<evidence type="ECO:0000256" key="1">
    <source>
        <dbReference type="ARBA" id="ARBA00007734"/>
    </source>
</evidence>
<dbReference type="PROSITE" id="PS51782">
    <property type="entry name" value="LYSM"/>
    <property type="match status" value="1"/>
</dbReference>
<evidence type="ECO:0000259" key="3">
    <source>
        <dbReference type="PROSITE" id="PS51782"/>
    </source>
</evidence>
<dbReference type="InterPro" id="IPR018392">
    <property type="entry name" value="LysM"/>
</dbReference>
<dbReference type="InterPro" id="IPR008258">
    <property type="entry name" value="Transglycosylase_SLT_dom_1"/>
</dbReference>
<dbReference type="KEGG" id="dat:HRM2_18830"/>
<reference evidence="4 5" key="1">
    <citation type="journal article" date="2009" name="Environ. Microbiol.">
        <title>Genome sequence of Desulfobacterium autotrophicum HRM2, a marine sulfate reducer oxidizing organic carbon completely to carbon dioxide.</title>
        <authorList>
            <person name="Strittmatter A.W."/>
            <person name="Liesegang H."/>
            <person name="Rabus R."/>
            <person name="Decker I."/>
            <person name="Amann J."/>
            <person name="Andres S."/>
            <person name="Henne A."/>
            <person name="Fricke W.F."/>
            <person name="Martinez-Arias R."/>
            <person name="Bartels D."/>
            <person name="Goesmann A."/>
            <person name="Krause L."/>
            <person name="Puehler A."/>
            <person name="Klenk H.P."/>
            <person name="Richter M."/>
            <person name="Schuler M."/>
            <person name="Gloeckner F.O."/>
            <person name="Meyerdierks A."/>
            <person name="Gottschalk G."/>
            <person name="Amann R."/>
        </authorList>
    </citation>
    <scope>NUCLEOTIDE SEQUENCE [LARGE SCALE GENOMIC DNA]</scope>
    <source>
        <strain evidence="5">ATCC 43914 / DSM 3382 / HRM2</strain>
    </source>
</reference>
<keyword evidence="5" id="KW-1185">Reference proteome</keyword>
<dbReference type="GO" id="GO:0016798">
    <property type="term" value="F:hydrolase activity, acting on glycosyl bonds"/>
    <property type="evidence" value="ECO:0007669"/>
    <property type="project" value="UniProtKB-KW"/>
</dbReference>
<dbReference type="SUPFAM" id="SSF54106">
    <property type="entry name" value="LysM domain"/>
    <property type="match status" value="1"/>
</dbReference>
<organism evidence="4 5">
    <name type="scientific">Desulforapulum autotrophicum (strain ATCC 43914 / DSM 3382 / VKM B-1955 / HRM2)</name>
    <name type="common">Desulfobacterium autotrophicum</name>
    <dbReference type="NCBI Taxonomy" id="177437"/>
    <lineage>
        <taxon>Bacteria</taxon>
        <taxon>Pseudomonadati</taxon>
        <taxon>Thermodesulfobacteriota</taxon>
        <taxon>Desulfobacteria</taxon>
        <taxon>Desulfobacterales</taxon>
        <taxon>Desulfobacteraceae</taxon>
        <taxon>Desulforapulum</taxon>
    </lineage>
</organism>
<dbReference type="EC" id="3.2.1.-" evidence="4"/>
<dbReference type="SUPFAM" id="SSF53955">
    <property type="entry name" value="Lysozyme-like"/>
    <property type="match status" value="1"/>
</dbReference>
<comment type="similarity">
    <text evidence="1">Belongs to the transglycosylase Slt family.</text>
</comment>
<dbReference type="Gene3D" id="3.10.350.10">
    <property type="entry name" value="LysM domain"/>
    <property type="match status" value="1"/>
</dbReference>
<dbReference type="EMBL" id="CP001087">
    <property type="protein sequence ID" value="ACN14984.1"/>
    <property type="molecule type" value="Genomic_DNA"/>
</dbReference>
<dbReference type="HOGENOM" id="CLU_009520_1_1_7"/>